<evidence type="ECO:0000256" key="1">
    <source>
        <dbReference type="ARBA" id="ARBA00005437"/>
    </source>
</evidence>
<dbReference type="InterPro" id="IPR007612">
    <property type="entry name" value="LOR"/>
</dbReference>
<dbReference type="Pfam" id="PF04525">
    <property type="entry name" value="LOR"/>
    <property type="match status" value="1"/>
</dbReference>
<name>A0A067G9T7_CITSI</name>
<sequence>MFVFLKSLSRSVHQEEPEPALIKKNIDEGECTSLTVWRKSLVICCNGFTVIDSHGNLVYRVDNYVGSCHELILMDGSGKSIFTMRRRKKLTVADSWRVFEGEVDECSRRKKLSKRPVCYVKKHMMSINSNVLAYVYYGGASSNKRYAYTVEGSYANRSCKVLDESRRVVAEIKRKKAAIGGVSFGVEVFLLIVHPSFDAAFAMALVLLLDQMFS</sequence>
<dbReference type="Proteomes" id="UP000027120">
    <property type="component" value="Unassembled WGS sequence"/>
</dbReference>
<dbReference type="PANTHER" id="PTHR31087">
    <property type="match status" value="1"/>
</dbReference>
<comment type="similarity">
    <text evidence="1">Belongs to the LOR family.</text>
</comment>
<dbReference type="AlphaFoldDB" id="A0A067G9T7"/>
<dbReference type="PANTHER" id="PTHR31087:SF14">
    <property type="entry name" value="PROTEIN LURP-ONE-RELATED 17"/>
    <property type="match status" value="1"/>
</dbReference>
<dbReference type="EMBL" id="KK784881">
    <property type="protein sequence ID" value="KDO76359.1"/>
    <property type="molecule type" value="Genomic_DNA"/>
</dbReference>
<dbReference type="InterPro" id="IPR025659">
    <property type="entry name" value="Tubby-like_C"/>
</dbReference>
<proteinExistence type="inferred from homology"/>
<evidence type="ECO:0008006" key="4">
    <source>
        <dbReference type="Google" id="ProtNLM"/>
    </source>
</evidence>
<evidence type="ECO:0000313" key="3">
    <source>
        <dbReference type="Proteomes" id="UP000027120"/>
    </source>
</evidence>
<dbReference type="PaxDb" id="2711-XP_006477514.1"/>
<protein>
    <recommendedName>
        <fullName evidence="4">Tubby C-terminal domain-containing protein</fullName>
    </recommendedName>
</protein>
<dbReference type="STRING" id="2711.A0A067G9T7"/>
<dbReference type="SMR" id="A0A067G9T7"/>
<dbReference type="InterPro" id="IPR038595">
    <property type="entry name" value="LOR_sf"/>
</dbReference>
<dbReference type="eggNOG" id="ENOG502RYH3">
    <property type="taxonomic scope" value="Eukaryota"/>
</dbReference>
<gene>
    <name evidence="2" type="ORF">CISIN_1g039555mg</name>
</gene>
<keyword evidence="3" id="KW-1185">Reference proteome</keyword>
<organism evidence="2 3">
    <name type="scientific">Citrus sinensis</name>
    <name type="common">Sweet orange</name>
    <name type="synonym">Citrus aurantium var. sinensis</name>
    <dbReference type="NCBI Taxonomy" id="2711"/>
    <lineage>
        <taxon>Eukaryota</taxon>
        <taxon>Viridiplantae</taxon>
        <taxon>Streptophyta</taxon>
        <taxon>Embryophyta</taxon>
        <taxon>Tracheophyta</taxon>
        <taxon>Spermatophyta</taxon>
        <taxon>Magnoliopsida</taxon>
        <taxon>eudicotyledons</taxon>
        <taxon>Gunneridae</taxon>
        <taxon>Pentapetalae</taxon>
        <taxon>rosids</taxon>
        <taxon>malvids</taxon>
        <taxon>Sapindales</taxon>
        <taxon>Rutaceae</taxon>
        <taxon>Aurantioideae</taxon>
        <taxon>Citrus</taxon>
    </lineage>
</organism>
<evidence type="ECO:0000313" key="2">
    <source>
        <dbReference type="EMBL" id="KDO76359.1"/>
    </source>
</evidence>
<dbReference type="Gene3D" id="2.40.160.200">
    <property type="entry name" value="LURP1-related"/>
    <property type="match status" value="1"/>
</dbReference>
<accession>A0A067G9T7</accession>
<dbReference type="SUPFAM" id="SSF54518">
    <property type="entry name" value="Tubby C-terminal domain-like"/>
    <property type="match status" value="1"/>
</dbReference>
<reference evidence="2 3" key="1">
    <citation type="submission" date="2014-04" db="EMBL/GenBank/DDBJ databases">
        <authorList>
            <consortium name="International Citrus Genome Consortium"/>
            <person name="Gmitter F."/>
            <person name="Chen C."/>
            <person name="Farmerie W."/>
            <person name="Harkins T."/>
            <person name="Desany B."/>
            <person name="Mohiuddin M."/>
            <person name="Kodira C."/>
            <person name="Borodovsky M."/>
            <person name="Lomsadze A."/>
            <person name="Burns P."/>
            <person name="Jenkins J."/>
            <person name="Prochnik S."/>
            <person name="Shu S."/>
            <person name="Chapman J."/>
            <person name="Pitluck S."/>
            <person name="Schmutz J."/>
            <person name="Rokhsar D."/>
        </authorList>
    </citation>
    <scope>NUCLEOTIDE SEQUENCE</scope>
</reference>